<dbReference type="PANTHER" id="PTHR33164">
    <property type="entry name" value="TRANSCRIPTIONAL REGULATOR, MARR FAMILY"/>
    <property type="match status" value="1"/>
</dbReference>
<dbReference type="RefSeq" id="WP_348790033.1">
    <property type="nucleotide sequence ID" value="NZ_CP157390.1"/>
</dbReference>
<gene>
    <name evidence="2" type="ORF">AAME72_09675</name>
</gene>
<dbReference type="InterPro" id="IPR036388">
    <property type="entry name" value="WH-like_DNA-bd_sf"/>
</dbReference>
<dbReference type="Pfam" id="PF12802">
    <property type="entry name" value="MarR_2"/>
    <property type="match status" value="1"/>
</dbReference>
<organism evidence="2">
    <name type="scientific">Leifsonia sp. NPDC080035</name>
    <dbReference type="NCBI Taxonomy" id="3143936"/>
    <lineage>
        <taxon>Bacteria</taxon>
        <taxon>Bacillati</taxon>
        <taxon>Actinomycetota</taxon>
        <taxon>Actinomycetes</taxon>
        <taxon>Micrococcales</taxon>
        <taxon>Microbacteriaceae</taxon>
        <taxon>Leifsonia</taxon>
    </lineage>
</organism>
<dbReference type="PRINTS" id="PR00598">
    <property type="entry name" value="HTHMARR"/>
</dbReference>
<name>A0AAU7GJ92_9MICO</name>
<dbReference type="PROSITE" id="PS50995">
    <property type="entry name" value="HTH_MARR_2"/>
    <property type="match status" value="1"/>
</dbReference>
<dbReference type="GO" id="GO:0003700">
    <property type="term" value="F:DNA-binding transcription factor activity"/>
    <property type="evidence" value="ECO:0007669"/>
    <property type="project" value="InterPro"/>
</dbReference>
<proteinExistence type="predicted"/>
<dbReference type="AlphaFoldDB" id="A0AAU7GJ92"/>
<dbReference type="Gene3D" id="1.10.10.10">
    <property type="entry name" value="Winged helix-like DNA-binding domain superfamily/Winged helix DNA-binding domain"/>
    <property type="match status" value="1"/>
</dbReference>
<evidence type="ECO:0000313" key="2">
    <source>
        <dbReference type="EMBL" id="XBM50123.1"/>
    </source>
</evidence>
<evidence type="ECO:0000259" key="1">
    <source>
        <dbReference type="PROSITE" id="PS50995"/>
    </source>
</evidence>
<dbReference type="SMART" id="SM00347">
    <property type="entry name" value="HTH_MARR"/>
    <property type="match status" value="1"/>
</dbReference>
<dbReference type="GO" id="GO:0006950">
    <property type="term" value="P:response to stress"/>
    <property type="evidence" value="ECO:0007669"/>
    <property type="project" value="TreeGrafter"/>
</dbReference>
<sequence>MTSEKEATRHYWYAEESGEHEPAIRILEAMRAYGAAEAALRRRSEGVMRMSENDVSALRYLLRAQETGRSVGPKELAEYLGIQSSSVTALLDRLERGGHVRREASPFDRRALIVVPTMPEDQLQKAILGDVRPELVEVAESLDPEQAAVVVEFLERLRDAVDHVDPAK</sequence>
<accession>A0AAU7GJ92</accession>
<dbReference type="SUPFAM" id="SSF46785">
    <property type="entry name" value="Winged helix' DNA-binding domain"/>
    <property type="match status" value="1"/>
</dbReference>
<dbReference type="InterPro" id="IPR000835">
    <property type="entry name" value="HTH_MarR-typ"/>
</dbReference>
<dbReference type="InterPro" id="IPR039422">
    <property type="entry name" value="MarR/SlyA-like"/>
</dbReference>
<dbReference type="EMBL" id="CP157390">
    <property type="protein sequence ID" value="XBM50123.1"/>
    <property type="molecule type" value="Genomic_DNA"/>
</dbReference>
<dbReference type="InterPro" id="IPR036390">
    <property type="entry name" value="WH_DNA-bd_sf"/>
</dbReference>
<feature type="domain" description="HTH marR-type" evidence="1">
    <location>
        <begin position="19"/>
        <end position="159"/>
    </location>
</feature>
<dbReference type="PANTHER" id="PTHR33164:SF57">
    <property type="entry name" value="MARR-FAMILY TRANSCRIPTIONAL REGULATOR"/>
    <property type="match status" value="1"/>
</dbReference>
<protein>
    <submittedName>
        <fullName evidence="2">MarR family transcriptional regulator</fullName>
    </submittedName>
</protein>
<reference evidence="2" key="1">
    <citation type="submission" date="2024-05" db="EMBL/GenBank/DDBJ databases">
        <title>The Natural Products Discovery Center: Release of the First 8490 Sequenced Strains for Exploring Actinobacteria Biosynthetic Diversity.</title>
        <authorList>
            <person name="Kalkreuter E."/>
            <person name="Kautsar S.A."/>
            <person name="Yang D."/>
            <person name="Bader C.D."/>
            <person name="Teijaro C.N."/>
            <person name="Fluegel L."/>
            <person name="Davis C.M."/>
            <person name="Simpson J.R."/>
            <person name="Lauterbach L."/>
            <person name="Steele A.D."/>
            <person name="Gui C."/>
            <person name="Meng S."/>
            <person name="Li G."/>
            <person name="Viehrig K."/>
            <person name="Ye F."/>
            <person name="Su P."/>
            <person name="Kiefer A.F."/>
            <person name="Nichols A."/>
            <person name="Cepeda A.J."/>
            <person name="Yan W."/>
            <person name="Fan B."/>
            <person name="Jiang Y."/>
            <person name="Adhikari A."/>
            <person name="Zheng C.-J."/>
            <person name="Schuster L."/>
            <person name="Cowan T.M."/>
            <person name="Smanski M.J."/>
            <person name="Chevrette M.G."/>
            <person name="de Carvalho L.P.S."/>
            <person name="Shen B."/>
        </authorList>
    </citation>
    <scope>NUCLEOTIDE SEQUENCE</scope>
    <source>
        <strain evidence="2">NPDC080035</strain>
    </source>
</reference>